<name>A0A9X2KLK0_9SPHN</name>
<proteinExistence type="predicted"/>
<keyword evidence="1" id="KW-0812">Transmembrane</keyword>
<feature type="transmembrane region" description="Helical" evidence="1">
    <location>
        <begin position="403"/>
        <end position="423"/>
    </location>
</feature>
<feature type="transmembrane region" description="Helical" evidence="1">
    <location>
        <begin position="520"/>
        <end position="540"/>
    </location>
</feature>
<dbReference type="RefSeq" id="WP_254292754.1">
    <property type="nucleotide sequence ID" value="NZ_JAMLDX010000005.1"/>
</dbReference>
<accession>A0A9X2KLK0</accession>
<gene>
    <name evidence="2" type="ORF">M9978_08565</name>
</gene>
<keyword evidence="1" id="KW-0472">Membrane</keyword>
<evidence type="ECO:0000313" key="3">
    <source>
        <dbReference type="Proteomes" id="UP001139451"/>
    </source>
</evidence>
<feature type="transmembrane region" description="Helical" evidence="1">
    <location>
        <begin position="284"/>
        <end position="304"/>
    </location>
</feature>
<evidence type="ECO:0008006" key="4">
    <source>
        <dbReference type="Google" id="ProtNLM"/>
    </source>
</evidence>
<sequence>MKPWWEVLGIPRDSDRAAKRRAYAAKLKLTNPEDDPQGFMALRQAYEASLHWIDYGDEWEDEEETDWDAVEITAADAPDAAARQPFVVPVAAEPALGPDPDPHADARTADHAELRELTAALEAGLRGPWFKGDTELKFYLSRIIAAPALIELETRDAIEHWLADLLADTVPRSDPILMKAIETFRWDSEGERPPAVWRVLGRIDEWRMIQSLGEGRHELAAGWRSLTRKDEPVWQRRIGALRPGVAAQVGQLFDLADYQTPGIVHSFDAQAAAWWRGHLAQPRFGFVDLAMLAAALAGALFVAMFAADPMVRWGGAAVLLTAALFPVIRLRIVAPWRRRRDADYLPPDWISHGWLGPWAAALLLLIWTPAGPWMAGATVALSAVAGLWMAVTVGREPRIGNPLWRLVSFGALALLGAAAFLALSGAEQAALAAFAIASLIIAGAGANAIAELLWRVGEKPVLAASVAALLLLAAAAVRMALPAAPQPLVPWGAAAIAGMMLTVAVRELHDGSFIVRFTPLLRWALWVALVVSAILSTPPVEKSGAPPISVGSTDSIERIEPGFAALKTGNPALYAAAERIRREIAGEERQAAVKRTRTEGWAEIDRLVNAAYRQRLPLAPASLIAAEMDIRLATMREQQKRDPRSCASETAAASFTPSEALRKRHYRHALAVAGSTPEMPGRMGVGSRVPMDELIRAATNGDPQRAKALSDAFAGADAKAKCAAQIAMLEVLTARSDLDIAKTMRPGLIARAAEKSAKKRLDQAP</sequence>
<reference evidence="2" key="1">
    <citation type="submission" date="2022-05" db="EMBL/GenBank/DDBJ databases">
        <title>Sphingomonas sp. strain MG17 Genome sequencing and assembly.</title>
        <authorList>
            <person name="Kim I."/>
        </authorList>
    </citation>
    <scope>NUCLEOTIDE SEQUENCE</scope>
    <source>
        <strain evidence="2">MG17</strain>
    </source>
</reference>
<feature type="transmembrane region" description="Helical" evidence="1">
    <location>
        <begin position="349"/>
        <end position="367"/>
    </location>
</feature>
<keyword evidence="3" id="KW-1185">Reference proteome</keyword>
<dbReference type="Proteomes" id="UP001139451">
    <property type="component" value="Unassembled WGS sequence"/>
</dbReference>
<evidence type="ECO:0000256" key="1">
    <source>
        <dbReference type="SAM" id="Phobius"/>
    </source>
</evidence>
<keyword evidence="1" id="KW-1133">Transmembrane helix</keyword>
<feature type="transmembrane region" description="Helical" evidence="1">
    <location>
        <begin position="373"/>
        <end position="391"/>
    </location>
</feature>
<evidence type="ECO:0000313" key="2">
    <source>
        <dbReference type="EMBL" id="MCP3730481.1"/>
    </source>
</evidence>
<comment type="caution">
    <text evidence="2">The sequence shown here is derived from an EMBL/GenBank/DDBJ whole genome shotgun (WGS) entry which is preliminary data.</text>
</comment>
<dbReference type="AlphaFoldDB" id="A0A9X2KLK0"/>
<feature type="transmembrane region" description="Helical" evidence="1">
    <location>
        <begin position="461"/>
        <end position="481"/>
    </location>
</feature>
<feature type="transmembrane region" description="Helical" evidence="1">
    <location>
        <begin position="487"/>
        <end position="508"/>
    </location>
</feature>
<protein>
    <recommendedName>
        <fullName evidence="4">J domain-containing protein</fullName>
    </recommendedName>
</protein>
<feature type="transmembrane region" description="Helical" evidence="1">
    <location>
        <begin position="310"/>
        <end position="328"/>
    </location>
</feature>
<feature type="transmembrane region" description="Helical" evidence="1">
    <location>
        <begin position="429"/>
        <end position="449"/>
    </location>
</feature>
<dbReference type="EMBL" id="JAMLDX010000005">
    <property type="protein sequence ID" value="MCP3730481.1"/>
    <property type="molecule type" value="Genomic_DNA"/>
</dbReference>
<organism evidence="2 3">
    <name type="scientific">Sphingomonas tagetis</name>
    <dbReference type="NCBI Taxonomy" id="2949092"/>
    <lineage>
        <taxon>Bacteria</taxon>
        <taxon>Pseudomonadati</taxon>
        <taxon>Pseudomonadota</taxon>
        <taxon>Alphaproteobacteria</taxon>
        <taxon>Sphingomonadales</taxon>
        <taxon>Sphingomonadaceae</taxon>
        <taxon>Sphingomonas</taxon>
    </lineage>
</organism>